<dbReference type="Proteomes" id="UP000054359">
    <property type="component" value="Unassembled WGS sequence"/>
</dbReference>
<protein>
    <submittedName>
        <fullName evidence="1">Uncharacterized protein</fullName>
    </submittedName>
</protein>
<evidence type="ECO:0000313" key="2">
    <source>
        <dbReference type="Proteomes" id="UP000054359"/>
    </source>
</evidence>
<evidence type="ECO:0000313" key="1">
    <source>
        <dbReference type="EMBL" id="KFM57319.1"/>
    </source>
</evidence>
<accession>A0A087SWT0</accession>
<dbReference type="EMBL" id="KK112311">
    <property type="protein sequence ID" value="KFM57319.1"/>
    <property type="molecule type" value="Genomic_DNA"/>
</dbReference>
<dbReference type="AlphaFoldDB" id="A0A087SWT0"/>
<name>A0A087SWT0_STEMI</name>
<proteinExistence type="predicted"/>
<gene>
    <name evidence="1" type="ORF">X975_01674</name>
</gene>
<sequence>MKMLQNTVDGGISAFLKRLLDPLLLNSNHTVMSKH</sequence>
<feature type="non-terminal residue" evidence="1">
    <location>
        <position position="35"/>
    </location>
</feature>
<reference evidence="1 2" key="1">
    <citation type="submission" date="2013-11" db="EMBL/GenBank/DDBJ databases">
        <title>Genome sequencing of Stegodyphus mimosarum.</title>
        <authorList>
            <person name="Bechsgaard J."/>
        </authorList>
    </citation>
    <scope>NUCLEOTIDE SEQUENCE [LARGE SCALE GENOMIC DNA]</scope>
</reference>
<keyword evidence="2" id="KW-1185">Reference proteome</keyword>
<organism evidence="1 2">
    <name type="scientific">Stegodyphus mimosarum</name>
    <name type="common">African social velvet spider</name>
    <dbReference type="NCBI Taxonomy" id="407821"/>
    <lineage>
        <taxon>Eukaryota</taxon>
        <taxon>Metazoa</taxon>
        <taxon>Ecdysozoa</taxon>
        <taxon>Arthropoda</taxon>
        <taxon>Chelicerata</taxon>
        <taxon>Arachnida</taxon>
        <taxon>Araneae</taxon>
        <taxon>Araneomorphae</taxon>
        <taxon>Entelegynae</taxon>
        <taxon>Eresoidea</taxon>
        <taxon>Eresidae</taxon>
        <taxon>Stegodyphus</taxon>
    </lineage>
</organism>